<dbReference type="EMBL" id="BANC01000021">
    <property type="protein sequence ID" value="GAN79480.1"/>
    <property type="molecule type" value="Genomic_DNA"/>
</dbReference>
<evidence type="ECO:0000259" key="1">
    <source>
        <dbReference type="Pfam" id="PF03372"/>
    </source>
</evidence>
<keyword evidence="3" id="KW-1185">Reference proteome</keyword>
<dbReference type="Gene3D" id="3.60.10.10">
    <property type="entry name" value="Endonuclease/exonuclease/phosphatase"/>
    <property type="match status" value="1"/>
</dbReference>
<dbReference type="InterPro" id="IPR005135">
    <property type="entry name" value="Endo/exonuclease/phosphatase"/>
</dbReference>
<dbReference type="AlphaFoldDB" id="A0A0D6PCJ1"/>
<reference evidence="2 3" key="1">
    <citation type="submission" date="2012-11" db="EMBL/GenBank/DDBJ databases">
        <title>Whole genome sequence of Acidocella aminolytica 101 = DSM 11237.</title>
        <authorList>
            <person name="Azuma Y."/>
            <person name="Higashiura N."/>
            <person name="Hirakawa H."/>
            <person name="Matsushita K."/>
        </authorList>
    </citation>
    <scope>NUCLEOTIDE SEQUENCE [LARGE SCALE GENOMIC DNA]</scope>
    <source>
        <strain evidence="3">101 / DSM 11237</strain>
    </source>
</reference>
<organism evidence="2 3">
    <name type="scientific">Acidocella aminolytica 101 = DSM 11237</name>
    <dbReference type="NCBI Taxonomy" id="1120923"/>
    <lineage>
        <taxon>Bacteria</taxon>
        <taxon>Pseudomonadati</taxon>
        <taxon>Pseudomonadota</taxon>
        <taxon>Alphaproteobacteria</taxon>
        <taxon>Acetobacterales</taxon>
        <taxon>Acidocellaceae</taxon>
        <taxon>Acidocella</taxon>
    </lineage>
</organism>
<accession>A0A0D6PCJ1</accession>
<name>A0A0D6PCJ1_9PROT</name>
<dbReference type="InterPro" id="IPR036691">
    <property type="entry name" value="Endo/exonu/phosph_ase_sf"/>
</dbReference>
<protein>
    <recommendedName>
        <fullName evidence="1">Endonuclease/exonuclease/phosphatase domain-containing protein</fullName>
    </recommendedName>
</protein>
<feature type="domain" description="Endonuclease/exonuclease/phosphatase" evidence="1">
    <location>
        <begin position="8"/>
        <end position="191"/>
    </location>
</feature>
<gene>
    <name evidence="2" type="ORF">Aam_021_068</name>
</gene>
<evidence type="ECO:0000313" key="2">
    <source>
        <dbReference type="EMBL" id="GAN79480.1"/>
    </source>
</evidence>
<dbReference type="GO" id="GO:0003824">
    <property type="term" value="F:catalytic activity"/>
    <property type="evidence" value="ECO:0007669"/>
    <property type="project" value="InterPro"/>
</dbReference>
<sequence length="199" mass="21852">MADKFRIISWNLRHTIGAGAVQVSELIAQTRPDLMLMQEVEETMAALPAQLGGNYTRIALPGRHHGLAAWSPHDFTAQPGGLDLQPGLIVRRVCQLLECGGFTVANVHLSHGQWLNRRQLRRIAAQMPERAAILGDCNMIGAPFLPGFADVGARIATHRMSGMVPLRLDRCFLRGVDCLYATVLPRGASDHHPLLVDVR</sequence>
<dbReference type="OrthoDB" id="7979217at2"/>
<dbReference type="RefSeq" id="WP_048877929.1">
    <property type="nucleotide sequence ID" value="NZ_BANC01000021.1"/>
</dbReference>
<comment type="caution">
    <text evidence="2">The sequence shown here is derived from an EMBL/GenBank/DDBJ whole genome shotgun (WGS) entry which is preliminary data.</text>
</comment>
<dbReference type="STRING" id="1120923.SAMN02746095_00567"/>
<dbReference type="Pfam" id="PF03372">
    <property type="entry name" value="Exo_endo_phos"/>
    <property type="match status" value="1"/>
</dbReference>
<dbReference type="Proteomes" id="UP000032668">
    <property type="component" value="Unassembled WGS sequence"/>
</dbReference>
<evidence type="ECO:0000313" key="3">
    <source>
        <dbReference type="Proteomes" id="UP000032668"/>
    </source>
</evidence>
<proteinExistence type="predicted"/>
<dbReference type="SUPFAM" id="SSF56219">
    <property type="entry name" value="DNase I-like"/>
    <property type="match status" value="1"/>
</dbReference>